<gene>
    <name evidence="1" type="ORF">LEMA_P038570.1</name>
</gene>
<dbReference type="STRING" id="985895.E4ZN97"/>
<reference evidence="2" key="1">
    <citation type="journal article" date="2011" name="Nat. Commun.">
        <title>Effector diversification within compartments of the Leptosphaeria maculans genome affected by Repeat-Induced Point mutations.</title>
        <authorList>
            <person name="Rouxel T."/>
            <person name="Grandaubert J."/>
            <person name="Hane J.K."/>
            <person name="Hoede C."/>
            <person name="van de Wouw A.P."/>
            <person name="Couloux A."/>
            <person name="Dominguez V."/>
            <person name="Anthouard V."/>
            <person name="Bally P."/>
            <person name="Bourras S."/>
            <person name="Cozijnsen A.J."/>
            <person name="Ciuffetti L.M."/>
            <person name="Degrave A."/>
            <person name="Dilmaghani A."/>
            <person name="Duret L."/>
            <person name="Fudal I."/>
            <person name="Goodwin S.B."/>
            <person name="Gout L."/>
            <person name="Glaser N."/>
            <person name="Linglin J."/>
            <person name="Kema G.H.J."/>
            <person name="Lapalu N."/>
            <person name="Lawrence C.B."/>
            <person name="May K."/>
            <person name="Meyer M."/>
            <person name="Ollivier B."/>
            <person name="Poulain J."/>
            <person name="Schoch C.L."/>
            <person name="Simon A."/>
            <person name="Spatafora J.W."/>
            <person name="Stachowiak A."/>
            <person name="Turgeon B.G."/>
            <person name="Tyler B.M."/>
            <person name="Vincent D."/>
            <person name="Weissenbach J."/>
            <person name="Amselem J."/>
            <person name="Quesneville H."/>
            <person name="Oliver R.P."/>
            <person name="Wincker P."/>
            <person name="Balesdent M.-H."/>
            <person name="Howlett B.J."/>
        </authorList>
    </citation>
    <scope>NUCLEOTIDE SEQUENCE [LARGE SCALE GENOMIC DNA]</scope>
    <source>
        <strain evidence="2">JN3 / isolate v23.1.3 / race Av1-4-5-6-7-8</strain>
    </source>
</reference>
<proteinExistence type="predicted"/>
<dbReference type="Proteomes" id="UP000002668">
    <property type="component" value="Genome"/>
</dbReference>
<dbReference type="PANTHER" id="PTHR40616">
    <property type="entry name" value="LINALOOL DEHYDRATASE_ISOMERASE DOMAIN-CONTAINING PROTEIN"/>
    <property type="match status" value="1"/>
</dbReference>
<dbReference type="eggNOG" id="ENOG502SJ4X">
    <property type="taxonomic scope" value="Eukaryota"/>
</dbReference>
<organism evidence="2">
    <name type="scientific">Leptosphaeria maculans (strain JN3 / isolate v23.1.3 / race Av1-4-5-6-7-8)</name>
    <name type="common">Blackleg fungus</name>
    <name type="synonym">Phoma lingam</name>
    <dbReference type="NCBI Taxonomy" id="985895"/>
    <lineage>
        <taxon>Eukaryota</taxon>
        <taxon>Fungi</taxon>
        <taxon>Dikarya</taxon>
        <taxon>Ascomycota</taxon>
        <taxon>Pezizomycotina</taxon>
        <taxon>Dothideomycetes</taxon>
        <taxon>Pleosporomycetidae</taxon>
        <taxon>Pleosporales</taxon>
        <taxon>Pleosporineae</taxon>
        <taxon>Leptosphaeriaceae</taxon>
        <taxon>Plenodomus</taxon>
        <taxon>Plenodomus lingam/Leptosphaeria maculans species complex</taxon>
    </lineage>
</organism>
<dbReference type="EMBL" id="FP929105">
    <property type="protein sequence ID" value="CBX92956.1"/>
    <property type="molecule type" value="Genomic_DNA"/>
</dbReference>
<dbReference type="AlphaFoldDB" id="E4ZN97"/>
<dbReference type="HOGENOM" id="CLU_023528_0_0_1"/>
<evidence type="ECO:0000313" key="1">
    <source>
        <dbReference type="EMBL" id="CBX92956.1"/>
    </source>
</evidence>
<sequence length="718" mass="80335">MLKLSHLHIPHYIYISPSLSAFVRSQPPFENNPTTPHAHPVDLETYTPVDPHPQNHSAPIFSLHCTEIEIRTHVPNTSPASPPTPIRHNCPTESSTIHPKTYLTSHKTCLQNVAQPPTHAHNRSYSEPYSTIPTPAPRVNFSTYATCIFLEPFSVWFPAWVAMHARVRLWLERWAFALRRVLEAYWGRGRRIHFALACRLSLFDYSARIQDARYDASYDLIQYPDKGPWSIRFTAWYLPALLYRNEGDDVQRAERAIKNILASQMTTDTTAPWYGTFKISPDQPDPTYGENSHFPAEIYTSYDPNWREFIGTQLIQILEEFPSLISPTLTTAIEDALEIAAVGAMRRNGTFPPDDNLTIAYTNPAIMRAVLCAWIGTRRPNPSFLAFANTQGEQILALFRKNGANTLAEYNAPTYYGIDTWALGAAIKYSPANSTISSASRAILPALWDDLAAHWNGYLGNMVGPYDRAYTRDITWHSSVLSLFLWGLFSRESTPQPLLLENDLLFDGAQGAAIALLLATVAPYISHTARTSLTTSFTGPPRLLTRNIYDALDSETPRVATSWISRPLMIGAQTLLEPENRGDQFVPAIIHWAGDPNHTPYPISTFLSLYPSASSIHAVASANKLTVSYPNRTQPGAELFTFALSNVPPAWTLGTGRTVTGLEELPCLRVEVRAEGLEKTGVRYGAALRNHLFYNVTYVVPRGFKGVPTVVLETRYTC</sequence>
<name>E4ZN97_LEPMJ</name>
<protein>
    <submittedName>
        <fullName evidence="1">Predicted protein</fullName>
    </submittedName>
</protein>
<dbReference type="OMA" id="EYNAPNY"/>
<dbReference type="OrthoDB" id="2580323at2759"/>
<dbReference type="InParanoid" id="E4ZN97"/>
<accession>E4ZN97</accession>
<evidence type="ECO:0000313" key="2">
    <source>
        <dbReference type="Proteomes" id="UP000002668"/>
    </source>
</evidence>
<keyword evidence="2" id="KW-1185">Reference proteome</keyword>
<dbReference type="VEuPathDB" id="FungiDB:LEMA_P038570.1"/>
<dbReference type="PANTHER" id="PTHR40616:SF1">
    <property type="entry name" value="LINALOOL DEHYDRATASE_ISOMERASE DOMAIN-CONTAINING PROTEIN"/>
    <property type="match status" value="1"/>
</dbReference>